<evidence type="ECO:0000313" key="2">
    <source>
        <dbReference type="Proteomes" id="UP000000547"/>
    </source>
</evidence>
<reference evidence="1" key="1">
    <citation type="journal article" date="2005" name="Proc. Natl. Acad. Sci. U.S.A.">
        <title>The psychrophilic lifestyle as revealed by the genome sequence of Colwellia psychrerythraea 34H through genomic and proteomic analyses.</title>
        <authorList>
            <person name="Methe B.A."/>
            <person name="Nelson K.E."/>
            <person name="Deming J.W."/>
            <person name="Momen B."/>
            <person name="Melamud E."/>
            <person name="Zhang X."/>
            <person name="Moult J."/>
            <person name="Madupu R."/>
            <person name="Nelson W.C."/>
            <person name="Dodson R.J."/>
            <person name="Brinkac L.M."/>
            <person name="Daugherty S.C."/>
            <person name="Durkin A.S."/>
            <person name="DeBoy R.T."/>
            <person name="Kolonay J.F."/>
            <person name="Sullivan S.A."/>
            <person name="Zhou L."/>
            <person name="Davidsen T.M."/>
            <person name="Wu M."/>
            <person name="Huston A.L."/>
            <person name="Lewis M."/>
            <person name="Weaver B."/>
            <person name="Weidman J.F."/>
            <person name="Khouri H."/>
            <person name="Utterback T.R."/>
            <person name="Feldblyum T.V."/>
            <person name="Fraser C.M."/>
        </authorList>
    </citation>
    <scope>NUCLEOTIDE SEQUENCE [LARGE SCALE GENOMIC DNA]</scope>
    <source>
        <strain evidence="1">34H</strain>
    </source>
</reference>
<gene>
    <name evidence="1" type="ordered locus">CPS_5024</name>
</gene>
<name>Q47U60_COLP3</name>
<dbReference type="Proteomes" id="UP000000547">
    <property type="component" value="Chromosome"/>
</dbReference>
<evidence type="ECO:0000313" key="1">
    <source>
        <dbReference type="EMBL" id="AAZ26216.1"/>
    </source>
</evidence>
<dbReference type="HOGENOM" id="CLU_3342570_0_0_6"/>
<dbReference type="EMBL" id="CP000083">
    <property type="protein sequence ID" value="AAZ26216.1"/>
    <property type="molecule type" value="Genomic_DNA"/>
</dbReference>
<dbReference type="AlphaFoldDB" id="Q47U60"/>
<dbReference type="KEGG" id="cps:CPS_5024"/>
<organism evidence="1 2">
    <name type="scientific">Colwellia psychrerythraea (strain 34H / ATCC BAA-681)</name>
    <name type="common">Vibrio psychroerythus</name>
    <dbReference type="NCBI Taxonomy" id="167879"/>
    <lineage>
        <taxon>Bacteria</taxon>
        <taxon>Pseudomonadati</taxon>
        <taxon>Pseudomonadota</taxon>
        <taxon>Gammaproteobacteria</taxon>
        <taxon>Alteromonadales</taxon>
        <taxon>Colwelliaceae</taxon>
        <taxon>Colwellia</taxon>
    </lineage>
</organism>
<protein>
    <submittedName>
        <fullName evidence="1">Uncharacterized protein</fullName>
    </submittedName>
</protein>
<dbReference type="STRING" id="167879.CPS_5024"/>
<accession>Q47U60</accession>
<sequence length="37" mass="4214">MLINNNLLPTKTALILTKNALKLTINLHMLKDIAKRQ</sequence>
<proteinExistence type="predicted"/>